<evidence type="ECO:0000259" key="1">
    <source>
        <dbReference type="Pfam" id="PF06445"/>
    </source>
</evidence>
<keyword evidence="3" id="KW-1185">Reference proteome</keyword>
<proteinExistence type="predicted"/>
<evidence type="ECO:0000313" key="3">
    <source>
        <dbReference type="Proteomes" id="UP000730618"/>
    </source>
</evidence>
<protein>
    <recommendedName>
        <fullName evidence="1">GyrI-like small molecule binding domain-containing protein</fullName>
    </recommendedName>
</protein>
<dbReference type="Pfam" id="PF06445">
    <property type="entry name" value="GyrI-like"/>
    <property type="match status" value="1"/>
</dbReference>
<comment type="caution">
    <text evidence="2">The sequence shown here is derived from an EMBL/GenBank/DDBJ whole genome shotgun (WGS) entry which is preliminary data.</text>
</comment>
<organism evidence="2 3">
    <name type="scientific">Paenibacillus allorhizosphaerae</name>
    <dbReference type="NCBI Taxonomy" id="2849866"/>
    <lineage>
        <taxon>Bacteria</taxon>
        <taxon>Bacillati</taxon>
        <taxon>Bacillota</taxon>
        <taxon>Bacilli</taxon>
        <taxon>Bacillales</taxon>
        <taxon>Paenibacillaceae</taxon>
        <taxon>Paenibacillus</taxon>
    </lineage>
</organism>
<dbReference type="Proteomes" id="UP000730618">
    <property type="component" value="Unassembled WGS sequence"/>
</dbReference>
<dbReference type="InterPro" id="IPR029442">
    <property type="entry name" value="GyrI-like"/>
</dbReference>
<dbReference type="EMBL" id="CAJVCE010000004">
    <property type="protein sequence ID" value="CAG7633879.1"/>
    <property type="molecule type" value="Genomic_DNA"/>
</dbReference>
<dbReference type="RefSeq" id="WP_218098310.1">
    <property type="nucleotide sequence ID" value="NZ_CAJVCE010000004.1"/>
</dbReference>
<gene>
    <name evidence="2" type="ORF">PAECIP111802_01991</name>
</gene>
<sequence length="210" mass="24617">MNLPRTKEVTHDHRKLYPQVYGAKQGPVTIEQMPPLVYVSQQMNTSFRMNWAGHPQPLDEQWIAWKVVNQLKRITKKSLGYKFKLMPHEVVWHEELEAGKWSVTKMMQVPDFITFEMFEQARAHVEKNLPGQHIPSTKLVRAPSGPFAHKLHVGHYRHTQQTMQEICTYVHENGYVVKGDRREIYLTPAMDCHPPDTWKTIVRVEIEQAI</sequence>
<name>A0ABN7TLZ7_9BACL</name>
<accession>A0ABN7TLZ7</accession>
<evidence type="ECO:0000313" key="2">
    <source>
        <dbReference type="EMBL" id="CAG7633879.1"/>
    </source>
</evidence>
<feature type="domain" description="GyrI-like small molecule binding" evidence="1">
    <location>
        <begin position="141"/>
        <end position="203"/>
    </location>
</feature>
<reference evidence="2 3" key="1">
    <citation type="submission" date="2021-06" db="EMBL/GenBank/DDBJ databases">
        <authorList>
            <person name="Criscuolo A."/>
        </authorList>
    </citation>
    <scope>NUCLEOTIDE SEQUENCE [LARGE SCALE GENOMIC DNA]</scope>
    <source>
        <strain evidence="3">CIP 111802</strain>
    </source>
</reference>